<sequence>HHDYEPYYMSDAVHIGWRGWVEVTQQVHSRDVINLQHDRGDLQSF</sequence>
<gene>
    <name evidence="1" type="ORF">DD924_21020</name>
</gene>
<reference evidence="1 2" key="1">
    <citation type="journal article" date="2018" name="Vet. Microbiol.">
        <title>Clonal diversity and geographic distribution of methicillin-resistant Staphylococcus pseudintermedius from Australian animals: Discovery of novel sequence types.</title>
        <authorList>
            <person name="Worthing K.A."/>
            <person name="Abraham S."/>
            <person name="Coombs G.W."/>
            <person name="Pang S."/>
            <person name="Saputra S."/>
            <person name="Jordan D."/>
            <person name="Trott D.J."/>
            <person name="Norris J.M."/>
        </authorList>
    </citation>
    <scope>NUCLEOTIDE SEQUENCE [LARGE SCALE GENOMIC DNA]</scope>
    <source>
        <strain evidence="1 2">ST71 3</strain>
    </source>
</reference>
<dbReference type="Pfam" id="PF04914">
    <property type="entry name" value="DltD"/>
    <property type="match status" value="1"/>
</dbReference>
<proteinExistence type="predicted"/>
<feature type="non-terminal residue" evidence="1">
    <location>
        <position position="1"/>
    </location>
</feature>
<comment type="caution">
    <text evidence="1">The sequence shown here is derived from an EMBL/GenBank/DDBJ whole genome shotgun (WGS) entry which is preliminary data.</text>
</comment>
<protein>
    <submittedName>
        <fullName evidence="1">D-alanyl-lipoteichoic acid biosynthesis protein DltD</fullName>
    </submittedName>
</protein>
<accession>A0A317Z1S2</accession>
<organism evidence="1 2">
    <name type="scientific">Staphylococcus pseudintermedius</name>
    <dbReference type="NCBI Taxonomy" id="283734"/>
    <lineage>
        <taxon>Bacteria</taxon>
        <taxon>Bacillati</taxon>
        <taxon>Bacillota</taxon>
        <taxon>Bacilli</taxon>
        <taxon>Bacillales</taxon>
        <taxon>Staphylococcaceae</taxon>
        <taxon>Staphylococcus</taxon>
        <taxon>Staphylococcus intermedius group</taxon>
    </lineage>
</organism>
<evidence type="ECO:0000313" key="2">
    <source>
        <dbReference type="Proteomes" id="UP000246351"/>
    </source>
</evidence>
<evidence type="ECO:0000313" key="1">
    <source>
        <dbReference type="EMBL" id="PWZ92171.1"/>
    </source>
</evidence>
<name>A0A317Z1S2_STAPS</name>
<dbReference type="EMBL" id="QEIV01002759">
    <property type="protein sequence ID" value="PWZ92171.1"/>
    <property type="molecule type" value="Genomic_DNA"/>
</dbReference>
<dbReference type="Proteomes" id="UP000246351">
    <property type="component" value="Unassembled WGS sequence"/>
</dbReference>
<dbReference type="InterPro" id="IPR006998">
    <property type="entry name" value="DltD"/>
</dbReference>
<dbReference type="AlphaFoldDB" id="A0A317Z1S2"/>